<evidence type="ECO:0000313" key="3">
    <source>
        <dbReference type="Proteomes" id="UP000182769"/>
    </source>
</evidence>
<keyword evidence="1" id="KW-0472">Membrane</keyword>
<gene>
    <name evidence="2" type="ORF">Ga0061065_11077</name>
</gene>
<keyword evidence="1" id="KW-0812">Transmembrane</keyword>
<sequence length="43" mass="5108">MFEDNEIFKTIGLMLGIILSTYFMITFVYMRVSQMPPLPWGLY</sequence>
<feature type="transmembrane region" description="Helical" evidence="1">
    <location>
        <begin position="12"/>
        <end position="32"/>
    </location>
</feature>
<accession>A0A0K6IQJ6</accession>
<reference evidence="3" key="1">
    <citation type="submission" date="2015-08" db="EMBL/GenBank/DDBJ databases">
        <authorList>
            <person name="Varghese N."/>
        </authorList>
    </citation>
    <scope>NUCLEOTIDE SEQUENCE [LARGE SCALE GENOMIC DNA]</scope>
    <source>
        <strain evidence="3">JCM 18476</strain>
    </source>
</reference>
<organism evidence="2 3">
    <name type="scientific">Marinomonas fungiae</name>
    <dbReference type="NCBI Taxonomy" id="1137284"/>
    <lineage>
        <taxon>Bacteria</taxon>
        <taxon>Pseudomonadati</taxon>
        <taxon>Pseudomonadota</taxon>
        <taxon>Gammaproteobacteria</taxon>
        <taxon>Oceanospirillales</taxon>
        <taxon>Oceanospirillaceae</taxon>
        <taxon>Marinomonas</taxon>
    </lineage>
</organism>
<dbReference type="Proteomes" id="UP000182769">
    <property type="component" value="Unassembled WGS sequence"/>
</dbReference>
<proteinExistence type="predicted"/>
<dbReference type="EMBL" id="CYHG01000010">
    <property type="protein sequence ID" value="CUB05369.1"/>
    <property type="molecule type" value="Genomic_DNA"/>
</dbReference>
<protein>
    <submittedName>
        <fullName evidence="2">Uncharacterized protein</fullName>
    </submittedName>
</protein>
<dbReference type="AlphaFoldDB" id="A0A0K6IQJ6"/>
<keyword evidence="1" id="KW-1133">Transmembrane helix</keyword>
<keyword evidence="3" id="KW-1185">Reference proteome</keyword>
<evidence type="ECO:0000256" key="1">
    <source>
        <dbReference type="SAM" id="Phobius"/>
    </source>
</evidence>
<dbReference type="STRING" id="1137284.GCA_001418205_02918"/>
<name>A0A0K6IQJ6_9GAMM</name>
<evidence type="ECO:0000313" key="2">
    <source>
        <dbReference type="EMBL" id="CUB05369.1"/>
    </source>
</evidence>